<evidence type="ECO:0000313" key="3">
    <source>
        <dbReference type="Proteomes" id="UP001497600"/>
    </source>
</evidence>
<reference evidence="2 3" key="1">
    <citation type="submission" date="2024-01" db="EMBL/GenBank/DDBJ databases">
        <authorList>
            <consortium name="Genoscope - CEA"/>
            <person name="William W."/>
        </authorList>
    </citation>
    <scope>NUCLEOTIDE SEQUENCE [LARGE SCALE GENOMIC DNA]</scope>
    <source>
        <strain evidence="2 3">29B2s-10</strain>
    </source>
</reference>
<name>A0ABP0E838_9ASCO</name>
<sequence>MESLPSENLILIKTLLHSLSTQLHESTSHINSLERLSKDLVPSGQQLTFGNETHSTLDESEKIIQSLEEERLQLVMDIQRQDFITEKLDEVVQQNFEIVNTIKDYIVNSNQVREDEKRMSDLLLDHYIKKSVEESNKRLEVNLEDLKIGMKKIEASLVIISKSMDENGNVVSSKSYDENLKILVQNLNSLIDCQLSTV</sequence>
<accession>A0ABP0E838</accession>
<dbReference type="EMBL" id="OZ004254">
    <property type="protein sequence ID" value="CAK7895540.1"/>
    <property type="molecule type" value="Genomic_DNA"/>
</dbReference>
<gene>
    <name evidence="2" type="ORF">CAAN4_B00760</name>
</gene>
<keyword evidence="3" id="KW-1185">Reference proteome</keyword>
<evidence type="ECO:0000256" key="1">
    <source>
        <dbReference type="SAM" id="Coils"/>
    </source>
</evidence>
<protein>
    <submittedName>
        <fullName evidence="2">Uncharacterized protein</fullName>
    </submittedName>
</protein>
<feature type="coiled-coil region" evidence="1">
    <location>
        <begin position="129"/>
        <end position="156"/>
    </location>
</feature>
<evidence type="ECO:0000313" key="2">
    <source>
        <dbReference type="EMBL" id="CAK7895540.1"/>
    </source>
</evidence>
<organism evidence="2 3">
    <name type="scientific">[Candida] anglica</name>
    <dbReference type="NCBI Taxonomy" id="148631"/>
    <lineage>
        <taxon>Eukaryota</taxon>
        <taxon>Fungi</taxon>
        <taxon>Dikarya</taxon>
        <taxon>Ascomycota</taxon>
        <taxon>Saccharomycotina</taxon>
        <taxon>Pichiomycetes</taxon>
        <taxon>Debaryomycetaceae</taxon>
        <taxon>Kurtzmaniella</taxon>
    </lineage>
</organism>
<keyword evidence="1" id="KW-0175">Coiled coil</keyword>
<proteinExistence type="predicted"/>
<dbReference type="Proteomes" id="UP001497600">
    <property type="component" value="Chromosome B"/>
</dbReference>